<gene>
    <name evidence="2" type="ORF">SO694_0045704</name>
</gene>
<evidence type="ECO:0000313" key="2">
    <source>
        <dbReference type="EMBL" id="KAK7241534.1"/>
    </source>
</evidence>
<protein>
    <submittedName>
        <fullName evidence="2">Uncharacterized protein</fullName>
    </submittedName>
</protein>
<keyword evidence="3" id="KW-1185">Reference proteome</keyword>
<evidence type="ECO:0000313" key="3">
    <source>
        <dbReference type="Proteomes" id="UP001363151"/>
    </source>
</evidence>
<dbReference type="Proteomes" id="UP001363151">
    <property type="component" value="Unassembled WGS sequence"/>
</dbReference>
<comment type="caution">
    <text evidence="2">The sequence shown here is derived from an EMBL/GenBank/DDBJ whole genome shotgun (WGS) entry which is preliminary data.</text>
</comment>
<sequence>MYKGRVPGVAAEVEQWFASTFDPELVRRQAGAGPRAPILVTPIPEVDELVPGVDALASGLCDALGRTVRGVTAARLLKRLRLPARAGARVDAAAASSTLYADEGMLAGVSTSTVIVAVAVDTRADLSGAVRALAAASDAARRPKPLKLVAFREKPITYPVATQSQLEPFERVLLDALRRKDPGEANAPAGSSCCIIYISSRGELRYAGSHLIEKELWERHKNEFFELLRAGDARKLEALLRFLLKTRVNQHASTCRAGTAPDDMVDYFKEFKTSTEFKTSFRPAFAFYSKAGWSRAVFLHGVQYPAESRLIDVIGPDGDWFFNVNSAPVAGGNVWSFYVLDVDDVVRLSCHTLAATKKRVESWKRSTFKETMAKKPQHEKDAQQKQRLKTKAENLAPERLAREEAYQEPDDLVPVDLMPATVAVKELYLRGGCDQFGQKSIARSMGGAKAVKKRLVEKRAEMAAKR</sequence>
<feature type="region of interest" description="Disordered" evidence="1">
    <location>
        <begin position="368"/>
        <end position="388"/>
    </location>
</feature>
<proteinExistence type="predicted"/>
<accession>A0ABR1FZ43</accession>
<feature type="non-terminal residue" evidence="2">
    <location>
        <position position="466"/>
    </location>
</feature>
<evidence type="ECO:0000256" key="1">
    <source>
        <dbReference type="SAM" id="MobiDB-lite"/>
    </source>
</evidence>
<reference evidence="2 3" key="1">
    <citation type="submission" date="2024-03" db="EMBL/GenBank/DDBJ databases">
        <title>Aureococcus anophagefferens CCMP1851 and Kratosvirus quantuckense: Draft genome of a second virus-susceptible host strain in the model system.</title>
        <authorList>
            <person name="Chase E."/>
            <person name="Truchon A.R."/>
            <person name="Schepens W."/>
            <person name="Wilhelm S.W."/>
        </authorList>
    </citation>
    <scope>NUCLEOTIDE SEQUENCE [LARGE SCALE GENOMIC DNA]</scope>
    <source>
        <strain evidence="2 3">CCMP1851</strain>
    </source>
</reference>
<name>A0ABR1FZ43_AURAN</name>
<feature type="compositionally biased region" description="Basic and acidic residues" evidence="1">
    <location>
        <begin position="368"/>
        <end position="384"/>
    </location>
</feature>
<dbReference type="EMBL" id="JBBJCI010000196">
    <property type="protein sequence ID" value="KAK7241534.1"/>
    <property type="molecule type" value="Genomic_DNA"/>
</dbReference>
<organism evidence="2 3">
    <name type="scientific">Aureococcus anophagefferens</name>
    <name type="common">Harmful bloom alga</name>
    <dbReference type="NCBI Taxonomy" id="44056"/>
    <lineage>
        <taxon>Eukaryota</taxon>
        <taxon>Sar</taxon>
        <taxon>Stramenopiles</taxon>
        <taxon>Ochrophyta</taxon>
        <taxon>Pelagophyceae</taxon>
        <taxon>Pelagomonadales</taxon>
        <taxon>Pelagomonadaceae</taxon>
        <taxon>Aureococcus</taxon>
    </lineage>
</organism>